<sequence length="1813" mass="198291">MTTTTVGLVEPTPADVRNALEDVLVPRLLNLLTARQAGHCMRVTELETDLALRLVQRLRTATLPGTVVCLLAADEQAREDTTGSLVSSTKLVELRNRPVMETTGPLLVFVPPGLRASAEDSFGVATFEEVALGDAYRMLRKELLAKVPAALRDGINWLRETLAQKNDGRDNDRAWVHYLLTIAANDYEPDAAGAALYRFGLVPDLGLFNSDADVASRIGHNRMQVDELSRTELDERQRVLGLGLPDSAFTARLAGFAGRIGLEDRNAWTRRIITDRENRELTFDKWPAPRSREVAISVDVHTLDLPRVGDNAEHLEKYPALRSLAGQAYLVAGSNGTKTLAVQFKVDPPLTPADGLLKLRAEIESEDGGPTGRAVSVAAGAKPKSDYKATVRNLHKADLDEGWHVLTVTPVADTDRPVVVKPGTGRSEAFFVVRADEDEEPPETKATRYESVLHAVERIAFARCIEGKSARDLKPGQSAWSTPAKGGLHVSASVYIPGGGNIEVRLSERLTDIERKTLLAPAEVGLWQLPISQDGTPAVPRRDETDWASGLGPEAEHAFGAVLSARDRLFADVLGVVDDDHPGEVVETANLIGMRTRITEYAAAFHRTLNAQATYVQRADSAEKAMALRALAGLQQLDALATTYIDGLGTLHRLLLLGPTHPLRLLWLSEWAALGAQWRADLDGQPRDTAPNAQASFFGRLDSLGFPFAVPRQDGRLLAAVGNLTPFWAAYLPSGADDSHGLVDKIAGALGVPAAARGSGVNSTSLILADRIERYVRQHPYVRTLVLNIVNPGDAGLIVEVLLELQRRPDTKQLNYDLRLCTDQTEMPGIGGTLAELTRSDSRFNSDEAEAFSARQARGAPKLAYSVRSLVEFEERPEEFEAHLTILIDAFAGEEHDTARLQQVRQAPAHGFVQQATTLFDVDDEGAGVTWRKTPLFASALRVTGDSGELLVRLPRDLALSAAAVATKAFDRVPTTTLTLDAVQRSLLHQAHDISDWVIVIDRTLGLEYFDRADDRGSNDYVIDYVSTRTGLGRQVLISSRKVDELRRLLAPVVGDHGIEVDDRHLQTFFEQIRLLSGSLAFKLASAARNQRAEVLGLALARIYLEGQRVLGDQIVLPLDAHHELYAETRRRPAPAERSLRRTDLALFSFDALSRTITCRLIEVKAYSTIPDVAAYERLQTQISEQIATSEKVLKEQFDPDLTDPDRVDRTVKNLELAALLRFYLERAERYRMVNRSVGSHARRLLETLDDGFTLRFERAGLVFDLSGDGIDPEKIGGVEFHHIGRDEIDELLGTVPTEPDRPGDATEPYSITVPALSRTRRADAAFRAPTLEPLVEEEPESPALLSGAAHAAESSVHNGTFAVEPPASDAEEVQSGALPEPALEPQPEAAGAGEVGASGADVAVVPAEADRAVPRPDILVGVTGDTPQWALLGEVAGGRKTALDLNETHTLSLFGVQGGGKSYTLGSIIEGATLAAPGINHLPRPLATIVFHYSSTQDYAPEFTSMIAANDHDRQLTRLRERYGAEPAALKDVLLLAPTDQLDTRRREFPGIDVQPLLFGSDELHINHWKFLLGAVGNQSMYLRQLTQIFRAHRADLSLGTIRNAVAASAMTDNMKDLAQQRLDLASFYIDDSVRISDYVRPGRLIIVDLRDEFIEKDESLGLFVVLMQLFAQATDEGGHFNKLVVFDEAHKYIDSPDLVDVLVESVREMRHKGMSILVASQDPPSVPVSLIELSDIVIMHKMTSPAWLKHIQKANAALMALRPEQLANLQPGEAYLWAGKATERSMTHGAVRVALRPRLTRHGGATKTAHG</sequence>
<comment type="caution">
    <text evidence="2">The sequence shown here is derived from an EMBL/GenBank/DDBJ whole genome shotgun (WGS) entry which is preliminary data.</text>
</comment>
<protein>
    <submittedName>
        <fullName evidence="2">ATP-binding protein</fullName>
    </submittedName>
</protein>
<keyword evidence="2" id="KW-0067">ATP-binding</keyword>
<dbReference type="Proteomes" id="UP000262621">
    <property type="component" value="Unassembled WGS sequence"/>
</dbReference>
<feature type="region of interest" description="Disordered" evidence="1">
    <location>
        <begin position="1330"/>
        <end position="1351"/>
    </location>
</feature>
<dbReference type="EMBL" id="QVFU01000068">
    <property type="protein sequence ID" value="RFS43314.1"/>
    <property type="molecule type" value="Genomic_DNA"/>
</dbReference>
<accession>A0A372FRR4</accession>
<proteinExistence type="predicted"/>
<dbReference type="Gene3D" id="3.40.50.300">
    <property type="entry name" value="P-loop containing nucleotide triphosphate hydrolases"/>
    <property type="match status" value="1"/>
</dbReference>
<evidence type="ECO:0000313" key="3">
    <source>
        <dbReference type="Proteomes" id="UP000262621"/>
    </source>
</evidence>
<dbReference type="PANTHER" id="PTHR30121">
    <property type="entry name" value="UNCHARACTERIZED PROTEIN YJGR-RELATED"/>
    <property type="match status" value="1"/>
</dbReference>
<dbReference type="SUPFAM" id="SSF52540">
    <property type="entry name" value="P-loop containing nucleoside triphosphate hydrolases"/>
    <property type="match status" value="1"/>
</dbReference>
<evidence type="ECO:0000256" key="1">
    <source>
        <dbReference type="SAM" id="MobiDB-lite"/>
    </source>
</evidence>
<feature type="compositionally biased region" description="Low complexity" evidence="1">
    <location>
        <begin position="1377"/>
        <end position="1398"/>
    </location>
</feature>
<feature type="region of interest" description="Disordered" evidence="1">
    <location>
        <begin position="1363"/>
        <end position="1398"/>
    </location>
</feature>
<dbReference type="PANTHER" id="PTHR30121:SF6">
    <property type="entry name" value="SLR6007 PROTEIN"/>
    <property type="match status" value="1"/>
</dbReference>
<keyword evidence="2" id="KW-0547">Nucleotide-binding</keyword>
<dbReference type="OrthoDB" id="9816422at2"/>
<dbReference type="GO" id="GO:0005524">
    <property type="term" value="F:ATP binding"/>
    <property type="evidence" value="ECO:0007669"/>
    <property type="project" value="UniProtKB-KW"/>
</dbReference>
<dbReference type="NCBIfam" id="NF047742">
    <property type="entry name" value="antiphage_MADS8"/>
    <property type="match status" value="1"/>
</dbReference>
<name>A0A372FRR4_9ACTN</name>
<dbReference type="RefSeq" id="WP_117231054.1">
    <property type="nucleotide sequence ID" value="NZ_CP061725.1"/>
</dbReference>
<organism evidence="2 3">
    <name type="scientific">Micromonospora craniellae</name>
    <dbReference type="NCBI Taxonomy" id="2294034"/>
    <lineage>
        <taxon>Bacteria</taxon>
        <taxon>Bacillati</taxon>
        <taxon>Actinomycetota</taxon>
        <taxon>Actinomycetes</taxon>
        <taxon>Micromonosporales</taxon>
        <taxon>Micromonosporaceae</taxon>
        <taxon>Micromonospora</taxon>
    </lineage>
</organism>
<gene>
    <name evidence="2" type="ORF">D0Q02_28545</name>
</gene>
<keyword evidence="3" id="KW-1185">Reference proteome</keyword>
<evidence type="ECO:0000313" key="2">
    <source>
        <dbReference type="EMBL" id="RFS43314.1"/>
    </source>
</evidence>
<dbReference type="InterPro" id="IPR027417">
    <property type="entry name" value="P-loop_NTPase"/>
</dbReference>
<reference evidence="2 3" key="1">
    <citation type="submission" date="2018-08" db="EMBL/GenBank/DDBJ databases">
        <title>Verrucosispora craniellae sp. nov., isolated from a marine sponge in the South China Sea.</title>
        <authorList>
            <person name="Li L."/>
            <person name="Lin H.W."/>
        </authorList>
    </citation>
    <scope>NUCLEOTIDE SEQUENCE [LARGE SCALE GENOMIC DNA]</scope>
    <source>
        <strain evidence="2 3">LHW63014</strain>
    </source>
</reference>
<dbReference type="InterPro" id="IPR051162">
    <property type="entry name" value="T4SS_component"/>
</dbReference>